<protein>
    <submittedName>
        <fullName evidence="2">Antitoxin StbD</fullName>
    </submittedName>
</protein>
<organism evidence="2">
    <name type="scientific">Candidatus Kentrum sp. FW</name>
    <dbReference type="NCBI Taxonomy" id="2126338"/>
    <lineage>
        <taxon>Bacteria</taxon>
        <taxon>Pseudomonadati</taxon>
        <taxon>Pseudomonadota</taxon>
        <taxon>Gammaproteobacteria</taxon>
        <taxon>Candidatus Kentrum</taxon>
    </lineage>
</organism>
<gene>
    <name evidence="2" type="ORF">BECKFW1821C_GA0114237_101077</name>
</gene>
<name>A0A450THX9_9GAMM</name>
<dbReference type="EMBL" id="CAADFE010000010">
    <property type="protein sequence ID" value="VFJ66828.1"/>
    <property type="molecule type" value="Genomic_DNA"/>
</dbReference>
<sequence length="82" mass="8842">MANIALSETTANISELRENPLAIVMAGGGSPVAIIDHDNPVFYCVPVQVYETLLNELEDIELNAIADSRENLAETGITLDEL</sequence>
<dbReference type="InterPro" id="IPR036165">
    <property type="entry name" value="YefM-like_sf"/>
</dbReference>
<comment type="similarity">
    <text evidence="1">Belongs to the phD/YefM antitoxin family.</text>
</comment>
<dbReference type="AlphaFoldDB" id="A0A450THX9"/>
<dbReference type="SUPFAM" id="SSF143120">
    <property type="entry name" value="YefM-like"/>
    <property type="match status" value="1"/>
</dbReference>
<reference evidence="2" key="1">
    <citation type="submission" date="2019-02" db="EMBL/GenBank/DDBJ databases">
        <authorList>
            <person name="Gruber-Vodicka R. H."/>
            <person name="Seah K. B. B."/>
        </authorList>
    </citation>
    <scope>NUCLEOTIDE SEQUENCE</scope>
    <source>
        <strain evidence="2">BECK_BZ131</strain>
    </source>
</reference>
<proteinExistence type="inferred from homology"/>
<evidence type="ECO:0000256" key="1">
    <source>
        <dbReference type="ARBA" id="ARBA00009981"/>
    </source>
</evidence>
<accession>A0A450THX9</accession>
<evidence type="ECO:0000313" key="2">
    <source>
        <dbReference type="EMBL" id="VFJ66828.1"/>
    </source>
</evidence>